<feature type="non-terminal residue" evidence="1">
    <location>
        <position position="1"/>
    </location>
</feature>
<name>A0A6V7GT81_9HYME</name>
<gene>
    <name evidence="1" type="ORF">MHI_LOCUS63429</name>
</gene>
<evidence type="ECO:0000313" key="2">
    <source>
        <dbReference type="Proteomes" id="UP000752696"/>
    </source>
</evidence>
<evidence type="ECO:0000313" key="1">
    <source>
        <dbReference type="EMBL" id="CAD1468683.1"/>
    </source>
</evidence>
<reference evidence="1" key="1">
    <citation type="submission" date="2020-07" db="EMBL/GenBank/DDBJ databases">
        <authorList>
            <person name="Nazaruddin N."/>
        </authorList>
    </citation>
    <scope>NUCLEOTIDE SEQUENCE</scope>
</reference>
<protein>
    <submittedName>
        <fullName evidence="1">Uncharacterized protein</fullName>
    </submittedName>
</protein>
<organism evidence="1 2">
    <name type="scientific">Heterotrigona itama</name>
    <dbReference type="NCBI Taxonomy" id="395501"/>
    <lineage>
        <taxon>Eukaryota</taxon>
        <taxon>Metazoa</taxon>
        <taxon>Ecdysozoa</taxon>
        <taxon>Arthropoda</taxon>
        <taxon>Hexapoda</taxon>
        <taxon>Insecta</taxon>
        <taxon>Pterygota</taxon>
        <taxon>Neoptera</taxon>
        <taxon>Endopterygota</taxon>
        <taxon>Hymenoptera</taxon>
        <taxon>Apocrita</taxon>
        <taxon>Aculeata</taxon>
        <taxon>Apoidea</taxon>
        <taxon>Anthophila</taxon>
        <taxon>Apidae</taxon>
        <taxon>Heterotrigona</taxon>
    </lineage>
</organism>
<proteinExistence type="predicted"/>
<comment type="caution">
    <text evidence="1">The sequence shown here is derived from an EMBL/GenBank/DDBJ whole genome shotgun (WGS) entry which is preliminary data.</text>
</comment>
<dbReference type="AlphaFoldDB" id="A0A6V7GT81"/>
<dbReference type="EMBL" id="CAJDYZ010001155">
    <property type="protein sequence ID" value="CAD1468683.1"/>
    <property type="molecule type" value="Genomic_DNA"/>
</dbReference>
<dbReference type="Proteomes" id="UP000752696">
    <property type="component" value="Unassembled WGS sequence"/>
</dbReference>
<accession>A0A6V7GT81</accession>
<sequence length="60" mass="6832">VLPNDEVSRRATKQEANVAKRSKNFNAKGYIAHIDYFDTRSIIHLCTYTILLAAVLQHCI</sequence>
<keyword evidence="2" id="KW-1185">Reference proteome</keyword>